<name>A0A699YGT7_HAELA</name>
<dbReference type="EMBL" id="BLLF01000029">
    <property type="protein sequence ID" value="GFH06236.1"/>
    <property type="molecule type" value="Genomic_DNA"/>
</dbReference>
<comment type="caution">
    <text evidence="1">The sequence shown here is derived from an EMBL/GenBank/DDBJ whole genome shotgun (WGS) entry which is preliminary data.</text>
</comment>
<dbReference type="AlphaFoldDB" id="A0A699YGT7"/>
<accession>A0A699YGT7</accession>
<sequence length="202" mass="22618">MERWPAAAWPLVPCCVTRWGERQVQTEPCMQQQTGRMRWGEKWLSSVMESISHKDSYSVVCDMPTDDWKRQTPWLRARIYTEPPLSVTGCVLRWQLDAQGLPCSCAPYTGRSWVASRARVVWEEQRKVTRAGRVGGASLSEVVGAGRAPGGSSSPDVRRLPRWNMVLRRPCGLDWGPLCGSLFVTSMDACLMRFAGEGQGQG</sequence>
<dbReference type="Proteomes" id="UP000485058">
    <property type="component" value="Unassembled WGS sequence"/>
</dbReference>
<proteinExistence type="predicted"/>
<gene>
    <name evidence="1" type="ORF">HaLaN_00832</name>
</gene>
<keyword evidence="2" id="KW-1185">Reference proteome</keyword>
<protein>
    <submittedName>
        <fullName evidence="1">Uncharacterized protein</fullName>
    </submittedName>
</protein>
<evidence type="ECO:0000313" key="2">
    <source>
        <dbReference type="Proteomes" id="UP000485058"/>
    </source>
</evidence>
<reference evidence="1 2" key="1">
    <citation type="submission" date="2020-02" db="EMBL/GenBank/DDBJ databases">
        <title>Draft genome sequence of Haematococcus lacustris strain NIES-144.</title>
        <authorList>
            <person name="Morimoto D."/>
            <person name="Nakagawa S."/>
            <person name="Yoshida T."/>
            <person name="Sawayama S."/>
        </authorList>
    </citation>
    <scope>NUCLEOTIDE SEQUENCE [LARGE SCALE GENOMIC DNA]</scope>
    <source>
        <strain evidence="1 2">NIES-144</strain>
    </source>
</reference>
<organism evidence="1 2">
    <name type="scientific">Haematococcus lacustris</name>
    <name type="common">Green alga</name>
    <name type="synonym">Haematococcus pluvialis</name>
    <dbReference type="NCBI Taxonomy" id="44745"/>
    <lineage>
        <taxon>Eukaryota</taxon>
        <taxon>Viridiplantae</taxon>
        <taxon>Chlorophyta</taxon>
        <taxon>core chlorophytes</taxon>
        <taxon>Chlorophyceae</taxon>
        <taxon>CS clade</taxon>
        <taxon>Chlamydomonadales</taxon>
        <taxon>Haematococcaceae</taxon>
        <taxon>Haematococcus</taxon>
    </lineage>
</organism>
<evidence type="ECO:0000313" key="1">
    <source>
        <dbReference type="EMBL" id="GFH06236.1"/>
    </source>
</evidence>